<reference evidence="2 3" key="1">
    <citation type="submission" date="2016-11" db="EMBL/GenBank/DDBJ databases">
        <title>Whole Genome Sequence of Listeria newyorkensis.</title>
        <authorList>
            <person name="Frink S."/>
            <person name="Morales C."/>
            <person name="Kiang D."/>
        </authorList>
    </citation>
    <scope>NUCLEOTIDE SEQUENCE [LARGE SCALE GENOMIC DNA]</scope>
    <source>
        <strain evidence="2 3">F1604011-044</strain>
    </source>
</reference>
<keyword evidence="1" id="KW-0812">Transmembrane</keyword>
<gene>
    <name evidence="2" type="ORF">BMT55_00290</name>
</gene>
<sequence>MKKNMWILFISLFVVFSFVDIMLLMDTNVSDILGALFLGAIQSLIVFTGVLIIILLVKMIKKYTTN</sequence>
<keyword evidence="1" id="KW-0472">Membrane</keyword>
<feature type="transmembrane region" description="Helical" evidence="1">
    <location>
        <begin position="7"/>
        <end position="26"/>
    </location>
</feature>
<evidence type="ECO:0000256" key="1">
    <source>
        <dbReference type="SAM" id="Phobius"/>
    </source>
</evidence>
<comment type="caution">
    <text evidence="2">The sequence shown here is derived from an EMBL/GenBank/DDBJ whole genome shotgun (WGS) entry which is preliminary data.</text>
</comment>
<keyword evidence="3" id="KW-1185">Reference proteome</keyword>
<accession>A0ABX4XRV9</accession>
<dbReference type="Proteomes" id="UP000236500">
    <property type="component" value="Unassembled WGS sequence"/>
</dbReference>
<protein>
    <submittedName>
        <fullName evidence="2">Uncharacterized protein</fullName>
    </submittedName>
</protein>
<keyword evidence="1" id="KW-1133">Transmembrane helix</keyword>
<name>A0ABX4XRV9_9LIST</name>
<evidence type="ECO:0000313" key="2">
    <source>
        <dbReference type="EMBL" id="PNP94823.1"/>
    </source>
</evidence>
<dbReference type="EMBL" id="MPDH01000001">
    <property type="protein sequence ID" value="PNP94823.1"/>
    <property type="molecule type" value="Genomic_DNA"/>
</dbReference>
<evidence type="ECO:0000313" key="3">
    <source>
        <dbReference type="Proteomes" id="UP000236500"/>
    </source>
</evidence>
<organism evidence="2 3">
    <name type="scientific">Listeria newyorkensis</name>
    <dbReference type="NCBI Taxonomy" id="1497681"/>
    <lineage>
        <taxon>Bacteria</taxon>
        <taxon>Bacillati</taxon>
        <taxon>Bacillota</taxon>
        <taxon>Bacilli</taxon>
        <taxon>Bacillales</taxon>
        <taxon>Listeriaceae</taxon>
        <taxon>Listeria</taxon>
    </lineage>
</organism>
<proteinExistence type="predicted"/>
<feature type="transmembrane region" description="Helical" evidence="1">
    <location>
        <begin position="32"/>
        <end position="57"/>
    </location>
</feature>